<feature type="non-terminal residue" evidence="1">
    <location>
        <position position="146"/>
    </location>
</feature>
<evidence type="ECO:0000313" key="2">
    <source>
        <dbReference type="Proteomes" id="UP001215280"/>
    </source>
</evidence>
<reference evidence="1" key="1">
    <citation type="submission" date="2023-03" db="EMBL/GenBank/DDBJ databases">
        <title>Massive genome expansion in bonnet fungi (Mycena s.s.) driven by repeated elements and novel gene families across ecological guilds.</title>
        <authorList>
            <consortium name="Lawrence Berkeley National Laboratory"/>
            <person name="Harder C.B."/>
            <person name="Miyauchi S."/>
            <person name="Viragh M."/>
            <person name="Kuo A."/>
            <person name="Thoen E."/>
            <person name="Andreopoulos B."/>
            <person name="Lu D."/>
            <person name="Skrede I."/>
            <person name="Drula E."/>
            <person name="Henrissat B."/>
            <person name="Morin E."/>
            <person name="Kohler A."/>
            <person name="Barry K."/>
            <person name="LaButti K."/>
            <person name="Morin E."/>
            <person name="Salamov A."/>
            <person name="Lipzen A."/>
            <person name="Mereny Z."/>
            <person name="Hegedus B."/>
            <person name="Baldrian P."/>
            <person name="Stursova M."/>
            <person name="Weitz H."/>
            <person name="Taylor A."/>
            <person name="Grigoriev I.V."/>
            <person name="Nagy L.G."/>
            <person name="Martin F."/>
            <person name="Kauserud H."/>
        </authorList>
    </citation>
    <scope>NUCLEOTIDE SEQUENCE</scope>
    <source>
        <strain evidence="1">CBHHK188m</strain>
    </source>
</reference>
<proteinExistence type="predicted"/>
<evidence type="ECO:0000313" key="1">
    <source>
        <dbReference type="EMBL" id="KAJ7750673.1"/>
    </source>
</evidence>
<dbReference type="Gene3D" id="2.40.70.10">
    <property type="entry name" value="Acid Proteases"/>
    <property type="match status" value="1"/>
</dbReference>
<dbReference type="SUPFAM" id="SSF50630">
    <property type="entry name" value="Acid proteases"/>
    <property type="match status" value="1"/>
</dbReference>
<comment type="caution">
    <text evidence="1">The sequence shown here is derived from an EMBL/GenBank/DDBJ whole genome shotgun (WGS) entry which is preliminary data.</text>
</comment>
<dbReference type="EMBL" id="JARJLG010000081">
    <property type="protein sequence ID" value="KAJ7750673.1"/>
    <property type="molecule type" value="Genomic_DNA"/>
</dbReference>
<dbReference type="InterPro" id="IPR021109">
    <property type="entry name" value="Peptidase_aspartic_dom_sf"/>
</dbReference>
<sequence length="146" mass="15807">MALPAAIFSLDAADQEAVPPFWQRAQLLGPDGAIVRVTAQVDDGASRNCISLKRWKGYGHCLSALVPSKTRLGVASGGKIWPYGRRWGEVGVGGVRAAGWFEVFECGGAFDVLLGKPWLHSVRAVHDYETDEIRIRSGTETAVLQN</sequence>
<protein>
    <submittedName>
        <fullName evidence="1">Uncharacterized protein</fullName>
    </submittedName>
</protein>
<organism evidence="1 2">
    <name type="scientific">Mycena maculata</name>
    <dbReference type="NCBI Taxonomy" id="230809"/>
    <lineage>
        <taxon>Eukaryota</taxon>
        <taxon>Fungi</taxon>
        <taxon>Dikarya</taxon>
        <taxon>Basidiomycota</taxon>
        <taxon>Agaricomycotina</taxon>
        <taxon>Agaricomycetes</taxon>
        <taxon>Agaricomycetidae</taxon>
        <taxon>Agaricales</taxon>
        <taxon>Marasmiineae</taxon>
        <taxon>Mycenaceae</taxon>
        <taxon>Mycena</taxon>
    </lineage>
</organism>
<dbReference type="CDD" id="cd00303">
    <property type="entry name" value="retropepsin_like"/>
    <property type="match status" value="1"/>
</dbReference>
<dbReference type="Proteomes" id="UP001215280">
    <property type="component" value="Unassembled WGS sequence"/>
</dbReference>
<keyword evidence="2" id="KW-1185">Reference proteome</keyword>
<accession>A0AAD7IUE5</accession>
<name>A0AAD7IUE5_9AGAR</name>
<dbReference type="AlphaFoldDB" id="A0AAD7IUE5"/>
<gene>
    <name evidence="1" type="ORF">DFH07DRAFT_746042</name>
</gene>